<evidence type="ECO:0000256" key="1">
    <source>
        <dbReference type="SAM" id="Phobius"/>
    </source>
</evidence>
<keyword evidence="1" id="KW-0472">Membrane</keyword>
<keyword evidence="1" id="KW-1133">Transmembrane helix</keyword>
<dbReference type="AlphaFoldDB" id="D5CT88"/>
<reference evidence="2 3" key="1">
    <citation type="submission" date="2010-03" db="EMBL/GenBank/DDBJ databases">
        <title>Complete sequence of Sideroxydans lithotrophicus ES-1.</title>
        <authorList>
            <consortium name="US DOE Joint Genome Institute"/>
            <person name="Lucas S."/>
            <person name="Copeland A."/>
            <person name="Lapidus A."/>
            <person name="Cheng J.-F."/>
            <person name="Bruce D."/>
            <person name="Goodwin L."/>
            <person name="Pitluck S."/>
            <person name="Munk A.C."/>
            <person name="Detter J.C."/>
            <person name="Han C."/>
            <person name="Tapia R."/>
            <person name="Larimer F."/>
            <person name="Land M."/>
            <person name="Hauser L."/>
            <person name="Kyrpides N."/>
            <person name="Ivanova N."/>
            <person name="Emerson D."/>
            <person name="Woyke T."/>
        </authorList>
    </citation>
    <scope>NUCLEOTIDE SEQUENCE [LARGE SCALE GENOMIC DNA]</scope>
    <source>
        <strain evidence="2 3">ES-1</strain>
    </source>
</reference>
<dbReference type="RefSeq" id="WP_013030072.1">
    <property type="nucleotide sequence ID" value="NC_013959.1"/>
</dbReference>
<dbReference type="KEGG" id="slt:Slit_1945"/>
<keyword evidence="1" id="KW-0812">Transmembrane</keyword>
<sequence length="43" mass="5268">MTNWQAEFEKHKAAERREILYWTLAWGTFGIVLDTVARMWWQP</sequence>
<evidence type="ECO:0000313" key="2">
    <source>
        <dbReference type="EMBL" id="ADE12174.1"/>
    </source>
</evidence>
<proteinExistence type="predicted"/>
<dbReference type="HOGENOM" id="CLU_3239612_0_0_4"/>
<keyword evidence="3" id="KW-1185">Reference proteome</keyword>
<accession>D5CT88</accession>
<organism evidence="2 3">
    <name type="scientific">Sideroxydans lithotrophicus (strain ES-1)</name>
    <dbReference type="NCBI Taxonomy" id="580332"/>
    <lineage>
        <taxon>Bacteria</taxon>
        <taxon>Pseudomonadati</taxon>
        <taxon>Pseudomonadota</taxon>
        <taxon>Betaproteobacteria</taxon>
        <taxon>Nitrosomonadales</taxon>
        <taxon>Gallionellaceae</taxon>
        <taxon>Sideroxydans</taxon>
    </lineage>
</organism>
<dbReference type="Proteomes" id="UP000001625">
    <property type="component" value="Chromosome"/>
</dbReference>
<name>D5CT88_SIDLE</name>
<evidence type="ECO:0000313" key="3">
    <source>
        <dbReference type="Proteomes" id="UP000001625"/>
    </source>
</evidence>
<feature type="transmembrane region" description="Helical" evidence="1">
    <location>
        <begin position="20"/>
        <end position="41"/>
    </location>
</feature>
<dbReference type="EMBL" id="CP001965">
    <property type="protein sequence ID" value="ADE12174.1"/>
    <property type="molecule type" value="Genomic_DNA"/>
</dbReference>
<gene>
    <name evidence="2" type="ordered locus">Slit_1945</name>
</gene>
<protein>
    <submittedName>
        <fullName evidence="2">Uncharacterized protein</fullName>
    </submittedName>
</protein>